<protein>
    <submittedName>
        <fullName evidence="1">Uncharacterized protein</fullName>
    </submittedName>
</protein>
<dbReference type="EMBL" id="BT136828">
    <property type="protein sequence ID" value="AFK36623.1"/>
    <property type="molecule type" value="mRNA"/>
</dbReference>
<reference evidence="1" key="1">
    <citation type="submission" date="2012-05" db="EMBL/GenBank/DDBJ databases">
        <authorList>
            <person name="Krishnakumar V."/>
            <person name="Cheung F."/>
            <person name="Xiao Y."/>
            <person name="Chan A."/>
            <person name="Moskal W.A."/>
            <person name="Town C.D."/>
        </authorList>
    </citation>
    <scope>NUCLEOTIDE SEQUENCE</scope>
</reference>
<dbReference type="PANTHER" id="PTHR33181:SF4">
    <property type="entry name" value="OVULE PROTEIN"/>
    <property type="match status" value="1"/>
</dbReference>
<dbReference type="AlphaFoldDB" id="I3S8N1"/>
<organism evidence="1">
    <name type="scientific">Lotus japonicus</name>
    <name type="common">Lotus corniculatus var. japonicus</name>
    <dbReference type="NCBI Taxonomy" id="34305"/>
    <lineage>
        <taxon>Eukaryota</taxon>
        <taxon>Viridiplantae</taxon>
        <taxon>Streptophyta</taxon>
        <taxon>Embryophyta</taxon>
        <taxon>Tracheophyta</taxon>
        <taxon>Spermatophyta</taxon>
        <taxon>Magnoliopsida</taxon>
        <taxon>eudicotyledons</taxon>
        <taxon>Gunneridae</taxon>
        <taxon>Pentapetalae</taxon>
        <taxon>rosids</taxon>
        <taxon>fabids</taxon>
        <taxon>Fabales</taxon>
        <taxon>Fabaceae</taxon>
        <taxon>Papilionoideae</taxon>
        <taxon>50 kb inversion clade</taxon>
        <taxon>NPAAA clade</taxon>
        <taxon>Hologalegina</taxon>
        <taxon>robinioid clade</taxon>
        <taxon>Loteae</taxon>
        <taxon>Lotus</taxon>
    </lineage>
</organism>
<proteinExistence type="evidence at transcript level"/>
<sequence length="98" mass="11947">MEKLSFSSPAEWWQNIMYPVRRVWFRLAHRFGIRKTGLLKLRHDVRACEYDDIRVMWEMLNGNESEFVQSQSPGKSKKYHWKLFRWARCAQYNPDHAV</sequence>
<evidence type="ECO:0000313" key="1">
    <source>
        <dbReference type="EMBL" id="AFK36623.1"/>
    </source>
</evidence>
<accession>I3S8N1</accession>
<name>I3S8N1_LOTJA</name>
<dbReference type="PANTHER" id="PTHR33181">
    <property type="entry name" value="OS01G0778500 PROTEIN"/>
    <property type="match status" value="1"/>
</dbReference>